<evidence type="ECO:0000313" key="5">
    <source>
        <dbReference type="EMBL" id="KOS43472.1"/>
    </source>
</evidence>
<dbReference type="STRING" id="229535.A0A0N0RYW6"/>
<evidence type="ECO:0000313" key="6">
    <source>
        <dbReference type="Proteomes" id="UP000037696"/>
    </source>
</evidence>
<dbReference type="GO" id="GO:0000049">
    <property type="term" value="F:tRNA binding"/>
    <property type="evidence" value="ECO:0007669"/>
    <property type="project" value="UniProtKB-KW"/>
</dbReference>
<evidence type="ECO:0008006" key="7">
    <source>
        <dbReference type="Google" id="ProtNLM"/>
    </source>
</evidence>
<dbReference type="Gene3D" id="3.40.50.1470">
    <property type="entry name" value="Peptidyl-tRNA hydrolase"/>
    <property type="match status" value="1"/>
</dbReference>
<dbReference type="InterPro" id="IPR001328">
    <property type="entry name" value="Pept_tRNA_hydro"/>
</dbReference>
<dbReference type="AlphaFoldDB" id="A0A0N0RYW6"/>
<dbReference type="Pfam" id="PF01195">
    <property type="entry name" value="Pept_tRNA_hydro"/>
    <property type="match status" value="1"/>
</dbReference>
<dbReference type="SUPFAM" id="SSF53178">
    <property type="entry name" value="Peptidyl-tRNA hydrolase-like"/>
    <property type="match status" value="1"/>
</dbReference>
<evidence type="ECO:0000256" key="3">
    <source>
        <dbReference type="ARBA" id="ARBA00022884"/>
    </source>
</evidence>
<feature type="region of interest" description="Disordered" evidence="4">
    <location>
        <begin position="130"/>
        <end position="149"/>
    </location>
</feature>
<feature type="compositionally biased region" description="Low complexity" evidence="4">
    <location>
        <begin position="133"/>
        <end position="149"/>
    </location>
</feature>
<keyword evidence="2" id="KW-0378">Hydrolase</keyword>
<evidence type="ECO:0000256" key="2">
    <source>
        <dbReference type="ARBA" id="ARBA00022801"/>
    </source>
</evidence>
<dbReference type="Proteomes" id="UP000037696">
    <property type="component" value="Unassembled WGS sequence"/>
</dbReference>
<keyword evidence="1" id="KW-0820">tRNA-binding</keyword>
<keyword evidence="3" id="KW-0694">RNA-binding</keyword>
<gene>
    <name evidence="5" type="ORF">ACN38_g5625</name>
</gene>
<organism evidence="5 6">
    <name type="scientific">Penicillium nordicum</name>
    <dbReference type="NCBI Taxonomy" id="229535"/>
    <lineage>
        <taxon>Eukaryota</taxon>
        <taxon>Fungi</taxon>
        <taxon>Dikarya</taxon>
        <taxon>Ascomycota</taxon>
        <taxon>Pezizomycotina</taxon>
        <taxon>Eurotiomycetes</taxon>
        <taxon>Eurotiomycetidae</taxon>
        <taxon>Eurotiales</taxon>
        <taxon>Aspergillaceae</taxon>
        <taxon>Penicillium</taxon>
    </lineage>
</organism>
<proteinExistence type="predicted"/>
<dbReference type="PANTHER" id="PTHR17224">
    <property type="entry name" value="PEPTIDYL-TRNA HYDROLASE"/>
    <property type="match status" value="1"/>
</dbReference>
<reference evidence="5 6" key="1">
    <citation type="submission" date="2015-08" db="EMBL/GenBank/DDBJ databases">
        <title>Genome sequencing of Penicillium nordicum.</title>
        <authorList>
            <person name="Nguyen H.D."/>
            <person name="Seifert K.A."/>
        </authorList>
    </citation>
    <scope>NUCLEOTIDE SEQUENCE [LARGE SCALE GENOMIC DNA]</scope>
    <source>
        <strain evidence="5 6">DAOMC 185683</strain>
    </source>
</reference>
<name>A0A0N0RYW6_9EURO</name>
<dbReference type="EMBL" id="LHQQ01000080">
    <property type="protein sequence ID" value="KOS43472.1"/>
    <property type="molecule type" value="Genomic_DNA"/>
</dbReference>
<keyword evidence="6" id="KW-1185">Reference proteome</keyword>
<comment type="caution">
    <text evidence="5">The sequence shown here is derived from an EMBL/GenBank/DDBJ whole genome shotgun (WGS) entry which is preliminary data.</text>
</comment>
<dbReference type="GO" id="GO:0004045">
    <property type="term" value="F:peptidyl-tRNA hydrolase activity"/>
    <property type="evidence" value="ECO:0007669"/>
    <property type="project" value="InterPro"/>
</dbReference>
<protein>
    <recommendedName>
        <fullName evidence="7">Peptidyl-tRNA hydrolase</fullName>
    </recommendedName>
</protein>
<evidence type="ECO:0000256" key="1">
    <source>
        <dbReference type="ARBA" id="ARBA00022555"/>
    </source>
</evidence>
<dbReference type="InterPro" id="IPR036416">
    <property type="entry name" value="Pept_tRNA_hydro_sf"/>
</dbReference>
<dbReference type="OrthoDB" id="1711136at2759"/>
<accession>A0A0N0RYW6</accession>
<dbReference type="PANTHER" id="PTHR17224:SF1">
    <property type="entry name" value="PEPTIDYL-TRNA HYDROLASE"/>
    <property type="match status" value="1"/>
</dbReference>
<sequence length="277" mass="30279">MEISNIELLISDISQREEKKEYTTLLYTIHHPTQGPLLPPNMNMNAAPRRLLFIASIGNPAPYHNTRHSAGHLLLDALKPQLETTLPNTGIYHETWKSPSLMNTTGPKLVRRLEQWATERASRLERIANLAETRSSTSSTSTSPSFPSHSTYPTTLVILHDELSIALGKVRVVRGGPETFSLRGHRGLTSICETLRKKGLYPGSSGASKKSVPGLLADLSILRVGLGIGRPSSHETADVSKYVLGTVTDNELKAYHAAAIPVVQTIRDELVRPGGKV</sequence>
<evidence type="ECO:0000256" key="4">
    <source>
        <dbReference type="SAM" id="MobiDB-lite"/>
    </source>
</evidence>